<comment type="caution">
    <text evidence="1">The sequence shown here is derived from an EMBL/GenBank/DDBJ whole genome shotgun (WGS) entry which is preliminary data.</text>
</comment>
<protein>
    <submittedName>
        <fullName evidence="1">Lipopolysaccharide biosynthesis protein</fullName>
    </submittedName>
</protein>
<gene>
    <name evidence="1" type="ORF">LZC39_17590</name>
</gene>
<name>A0AAW5EIU0_CAMJU</name>
<dbReference type="EMBL" id="JAJUOL010001387">
    <property type="protein sequence ID" value="MCH3853898.1"/>
    <property type="molecule type" value="Genomic_DNA"/>
</dbReference>
<dbReference type="AlphaFoldDB" id="A0AAW5EIU0"/>
<evidence type="ECO:0000313" key="1">
    <source>
        <dbReference type="EMBL" id="MCH3853898.1"/>
    </source>
</evidence>
<organism evidence="1 2">
    <name type="scientific">Campylobacter jejuni</name>
    <dbReference type="NCBI Taxonomy" id="197"/>
    <lineage>
        <taxon>Bacteria</taxon>
        <taxon>Pseudomonadati</taxon>
        <taxon>Campylobacterota</taxon>
        <taxon>Epsilonproteobacteria</taxon>
        <taxon>Campylobacterales</taxon>
        <taxon>Campylobacteraceae</taxon>
        <taxon>Campylobacter</taxon>
    </lineage>
</organism>
<feature type="non-terminal residue" evidence="1">
    <location>
        <position position="112"/>
    </location>
</feature>
<proteinExistence type="predicted"/>
<feature type="non-terminal residue" evidence="1">
    <location>
        <position position="1"/>
    </location>
</feature>
<dbReference type="Proteomes" id="UP001199644">
    <property type="component" value="Unassembled WGS sequence"/>
</dbReference>
<sequence>LKYNAKELEEIRTRVKYYNQINDFFTLTEREKIGKFPFKNTSYAFDAYEISKYFNDDFLWKKEFGDVKYTFKEPAICKSRPLENNTNNILLKLDKNRYFCFLKDNIKYENKK</sequence>
<evidence type="ECO:0000313" key="2">
    <source>
        <dbReference type="Proteomes" id="UP001199644"/>
    </source>
</evidence>
<reference evidence="1" key="1">
    <citation type="submission" date="2021-12" db="EMBL/GenBank/DDBJ databases">
        <title>Prevalence of phenicol resistance gene fexA in Campylobacter isolated from poultry supply chain.</title>
        <authorList>
            <person name="Tang B."/>
            <person name="Zheng X."/>
            <person name="Lin J."/>
            <person name="Lin R."/>
            <person name="Yang H."/>
            <person name="Shen Z."/>
            <person name="Xia F."/>
        </authorList>
    </citation>
    <scope>NUCLEOTIDE SEQUENCE</scope>
    <source>
        <strain evidence="1">CJHN2011004</strain>
    </source>
</reference>
<accession>A0AAW5EIU0</accession>